<dbReference type="InterPro" id="IPR001509">
    <property type="entry name" value="Epimerase_deHydtase"/>
</dbReference>
<accession>A0ABT3TAL5</accession>
<sequence length="328" mass="36495">MRHRLIVCNWPAYTGAFSAQESLMQLHNSKILVTGATGQLAHFIVSRLAPDNTVHTMARFGSPGSMDKLEAIGATCIKADYASDDLSHLDDDYDYVLHFATYQVPGSEDFEEAIRVNAVGTGKLMHRFARVKAFFFSSTCSVYQPQGAHPLKETDPLGDSMRGFCPTYAFSKVAAEAVVKFTSEQFGIPAVIARMNVSYGQNGGLPVLHLDAMRKGEPIYLYPDKPNFYNPIHEEDYFSKMLELLDHAASPPPVVNWCGSQTVSAEEWCEYMSGLLGVEPKFVYSDQMIPGSPCDTTFMHELVGETRIDWREGMRRLVEEGAHDDRAA</sequence>
<dbReference type="SUPFAM" id="SSF51735">
    <property type="entry name" value="NAD(P)-binding Rossmann-fold domains"/>
    <property type="match status" value="1"/>
</dbReference>
<feature type="domain" description="NAD-dependent epimerase/dehydratase" evidence="3">
    <location>
        <begin position="31"/>
        <end position="252"/>
    </location>
</feature>
<dbReference type="Pfam" id="PF01370">
    <property type="entry name" value="Epimerase"/>
    <property type="match status" value="1"/>
</dbReference>
<protein>
    <submittedName>
        <fullName evidence="4">NAD(P)-dependent oxidoreductase</fullName>
    </submittedName>
</protein>
<evidence type="ECO:0000313" key="4">
    <source>
        <dbReference type="EMBL" id="MCX2979312.1"/>
    </source>
</evidence>
<proteinExistence type="inferred from homology"/>
<dbReference type="PANTHER" id="PTHR43000">
    <property type="entry name" value="DTDP-D-GLUCOSE 4,6-DEHYDRATASE-RELATED"/>
    <property type="match status" value="1"/>
</dbReference>
<reference evidence="4" key="1">
    <citation type="submission" date="2019-02" db="EMBL/GenBank/DDBJ databases">
        <authorList>
            <person name="Li S.-H."/>
        </authorList>
    </citation>
    <scope>NUCLEOTIDE SEQUENCE</scope>
    <source>
        <strain evidence="4">IMCC14734</strain>
    </source>
</reference>
<comment type="caution">
    <text evidence="4">The sequence shown here is derived from an EMBL/GenBank/DDBJ whole genome shotgun (WGS) entry which is preliminary data.</text>
</comment>
<dbReference type="InterPro" id="IPR036291">
    <property type="entry name" value="NAD(P)-bd_dom_sf"/>
</dbReference>
<evidence type="ECO:0000256" key="1">
    <source>
        <dbReference type="ARBA" id="ARBA00005125"/>
    </source>
</evidence>
<keyword evidence="5" id="KW-1185">Reference proteome</keyword>
<comment type="similarity">
    <text evidence="2">Belongs to the NAD(P)-dependent epimerase/dehydratase family.</text>
</comment>
<name>A0ABT3TAL5_9GAMM</name>
<dbReference type="CDD" id="cd08946">
    <property type="entry name" value="SDR_e"/>
    <property type="match status" value="1"/>
</dbReference>
<gene>
    <name evidence="4" type="ORF">EYC98_00355</name>
</gene>
<dbReference type="Gene3D" id="3.40.50.720">
    <property type="entry name" value="NAD(P)-binding Rossmann-like Domain"/>
    <property type="match status" value="1"/>
</dbReference>
<dbReference type="Proteomes" id="UP001143362">
    <property type="component" value="Unassembled WGS sequence"/>
</dbReference>
<evidence type="ECO:0000313" key="5">
    <source>
        <dbReference type="Proteomes" id="UP001143362"/>
    </source>
</evidence>
<organism evidence="4 5">
    <name type="scientific">Candidatus Litorirhabdus singularis</name>
    <dbReference type="NCBI Taxonomy" id="2518993"/>
    <lineage>
        <taxon>Bacteria</taxon>
        <taxon>Pseudomonadati</taxon>
        <taxon>Pseudomonadota</taxon>
        <taxon>Gammaproteobacteria</taxon>
        <taxon>Cellvibrionales</taxon>
        <taxon>Halieaceae</taxon>
        <taxon>Candidatus Litorirhabdus</taxon>
    </lineage>
</organism>
<dbReference type="EMBL" id="SHNN01000001">
    <property type="protein sequence ID" value="MCX2979312.1"/>
    <property type="molecule type" value="Genomic_DNA"/>
</dbReference>
<comment type="pathway">
    <text evidence="1">Bacterial outer membrane biogenesis; LPS O-antigen biosynthesis.</text>
</comment>
<evidence type="ECO:0000256" key="2">
    <source>
        <dbReference type="ARBA" id="ARBA00007637"/>
    </source>
</evidence>
<evidence type="ECO:0000259" key="3">
    <source>
        <dbReference type="Pfam" id="PF01370"/>
    </source>
</evidence>